<protein>
    <submittedName>
        <fullName evidence="1">Uncharacterized protein</fullName>
    </submittedName>
</protein>
<proteinExistence type="predicted"/>
<accession>A0AAD4XN12</accession>
<dbReference type="Proteomes" id="UP001202328">
    <property type="component" value="Unassembled WGS sequence"/>
</dbReference>
<dbReference type="AlphaFoldDB" id="A0AAD4XN12"/>
<evidence type="ECO:0000313" key="1">
    <source>
        <dbReference type="EMBL" id="KAI3925621.1"/>
    </source>
</evidence>
<sequence>VHKDVFWENDKSHIGGVHCISSSCYGEDYHVEFPFFMGTDIPGVDELKIIQRKNCLRENLVLLFLILVCAI</sequence>
<name>A0AAD4XN12_9MAGN</name>
<gene>
    <name evidence="1" type="ORF">MKW98_001475</name>
</gene>
<evidence type="ECO:0000313" key="2">
    <source>
        <dbReference type="Proteomes" id="UP001202328"/>
    </source>
</evidence>
<dbReference type="EMBL" id="JAJJMB010008074">
    <property type="protein sequence ID" value="KAI3925621.1"/>
    <property type="molecule type" value="Genomic_DNA"/>
</dbReference>
<keyword evidence="2" id="KW-1185">Reference proteome</keyword>
<feature type="non-terminal residue" evidence="1">
    <location>
        <position position="71"/>
    </location>
</feature>
<comment type="caution">
    <text evidence="1">The sequence shown here is derived from an EMBL/GenBank/DDBJ whole genome shotgun (WGS) entry which is preliminary data.</text>
</comment>
<reference evidence="1" key="1">
    <citation type="submission" date="2022-04" db="EMBL/GenBank/DDBJ databases">
        <title>A functionally conserved STORR gene fusion in Papaver species that diverged 16.8 million years ago.</title>
        <authorList>
            <person name="Catania T."/>
        </authorList>
    </citation>
    <scope>NUCLEOTIDE SEQUENCE</scope>
    <source>
        <strain evidence="1">S-188037</strain>
    </source>
</reference>
<organism evidence="1 2">
    <name type="scientific">Papaver atlanticum</name>
    <dbReference type="NCBI Taxonomy" id="357466"/>
    <lineage>
        <taxon>Eukaryota</taxon>
        <taxon>Viridiplantae</taxon>
        <taxon>Streptophyta</taxon>
        <taxon>Embryophyta</taxon>
        <taxon>Tracheophyta</taxon>
        <taxon>Spermatophyta</taxon>
        <taxon>Magnoliopsida</taxon>
        <taxon>Ranunculales</taxon>
        <taxon>Papaveraceae</taxon>
        <taxon>Papaveroideae</taxon>
        <taxon>Papaver</taxon>
    </lineage>
</organism>